<comment type="similarity">
    <text evidence="1">Belongs to the glutathione peroxidase family.</text>
</comment>
<gene>
    <name evidence="5" type="ORF">EJC50_19240</name>
</gene>
<evidence type="ECO:0000256" key="3">
    <source>
        <dbReference type="ARBA" id="ARBA00022559"/>
    </source>
</evidence>
<sequence length="78" mass="8781">MSEVIFREAGYYNPLSPPLVPIISIESDFGVNFPLFSKIDVNGLNAHPLYRYLKSKASCLFGSERQIQKLLEHSSVHA</sequence>
<dbReference type="InterPro" id="IPR036249">
    <property type="entry name" value="Thioredoxin-like_sf"/>
</dbReference>
<evidence type="ECO:0000256" key="4">
    <source>
        <dbReference type="ARBA" id="ARBA00023002"/>
    </source>
</evidence>
<dbReference type="InterPro" id="IPR000889">
    <property type="entry name" value="Glutathione_peroxidase"/>
</dbReference>
<dbReference type="AlphaFoldDB" id="A0A3Q8XA41"/>
<dbReference type="Pfam" id="PF00255">
    <property type="entry name" value="GSHPx"/>
    <property type="match status" value="1"/>
</dbReference>
<keyword evidence="4" id="KW-0560">Oxidoreductase</keyword>
<dbReference type="EMBL" id="CP034437">
    <property type="protein sequence ID" value="AZN43789.1"/>
    <property type="molecule type" value="Genomic_DNA"/>
</dbReference>
<evidence type="ECO:0000313" key="5">
    <source>
        <dbReference type="EMBL" id="AZN43789.1"/>
    </source>
</evidence>
<evidence type="ECO:0000313" key="6">
    <source>
        <dbReference type="Proteomes" id="UP000272528"/>
    </source>
</evidence>
<keyword evidence="6" id="KW-1185">Reference proteome</keyword>
<evidence type="ECO:0000256" key="1">
    <source>
        <dbReference type="ARBA" id="ARBA00006926"/>
    </source>
</evidence>
<dbReference type="SUPFAM" id="SSF52833">
    <property type="entry name" value="Thioredoxin-like"/>
    <property type="match status" value="1"/>
</dbReference>
<evidence type="ECO:0000256" key="2">
    <source>
        <dbReference type="ARBA" id="ARBA00020077"/>
    </source>
</evidence>
<name>A0A3Q8XA41_9BACL</name>
<proteinExistence type="inferred from homology"/>
<organism evidence="5 6">
    <name type="scientific">Paenibacillus albus</name>
    <dbReference type="NCBI Taxonomy" id="2495582"/>
    <lineage>
        <taxon>Bacteria</taxon>
        <taxon>Bacillati</taxon>
        <taxon>Bacillota</taxon>
        <taxon>Bacilli</taxon>
        <taxon>Bacillales</taxon>
        <taxon>Paenibacillaceae</taxon>
        <taxon>Paenibacillus</taxon>
    </lineage>
</organism>
<dbReference type="GO" id="GO:0006979">
    <property type="term" value="P:response to oxidative stress"/>
    <property type="evidence" value="ECO:0007669"/>
    <property type="project" value="InterPro"/>
</dbReference>
<protein>
    <recommendedName>
        <fullName evidence="2">Glutathione peroxidase homolog BsaA</fullName>
    </recommendedName>
</protein>
<dbReference type="Gene3D" id="3.40.30.10">
    <property type="entry name" value="Glutaredoxin"/>
    <property type="match status" value="1"/>
</dbReference>
<dbReference type="GO" id="GO:0004601">
    <property type="term" value="F:peroxidase activity"/>
    <property type="evidence" value="ECO:0007669"/>
    <property type="project" value="UniProtKB-KW"/>
</dbReference>
<dbReference type="PROSITE" id="PS51355">
    <property type="entry name" value="GLUTATHIONE_PEROXID_3"/>
    <property type="match status" value="1"/>
</dbReference>
<dbReference type="Proteomes" id="UP000272528">
    <property type="component" value="Chromosome"/>
</dbReference>
<dbReference type="KEGG" id="palb:EJC50_19240"/>
<accession>A0A3Q8XA41</accession>
<reference evidence="6" key="1">
    <citation type="submission" date="2018-12" db="EMBL/GenBank/DDBJ databases">
        <title>Genome sequence of Peanibacillus sp.</title>
        <authorList>
            <person name="Subramani G."/>
            <person name="Srinivasan S."/>
            <person name="Kim M.K."/>
        </authorList>
    </citation>
    <scope>NUCLEOTIDE SEQUENCE [LARGE SCALE GENOMIC DNA]</scope>
    <source>
        <strain evidence="6">18JY67-1</strain>
    </source>
</reference>
<keyword evidence="3" id="KW-0575">Peroxidase</keyword>